<evidence type="ECO:0000259" key="19">
    <source>
        <dbReference type="PROSITE" id="PS51192"/>
    </source>
</evidence>
<dbReference type="CDD" id="cd17920">
    <property type="entry name" value="DEXHc_RecQ"/>
    <property type="match status" value="1"/>
</dbReference>
<keyword evidence="12" id="KW-0233">DNA recombination</keyword>
<dbReference type="AlphaFoldDB" id="A0A1N6SVV3"/>
<keyword evidence="4" id="KW-0479">Metal-binding</keyword>
<comment type="cofactor">
    <cofactor evidence="2">
        <name>Zn(2+)</name>
        <dbReference type="ChEBI" id="CHEBI:29105"/>
    </cofactor>
</comment>
<dbReference type="RefSeq" id="WP_234969059.1">
    <property type="nucleotide sequence ID" value="NZ_FTMS01000009.1"/>
</dbReference>
<proteinExistence type="inferred from homology"/>
<dbReference type="SMART" id="SM00487">
    <property type="entry name" value="DEXDc"/>
    <property type="match status" value="1"/>
</dbReference>
<keyword evidence="10" id="KW-0067">ATP-binding</keyword>
<dbReference type="InterPro" id="IPR036390">
    <property type="entry name" value="WH_DNA-bd_sf"/>
</dbReference>
<dbReference type="Pfam" id="PF00570">
    <property type="entry name" value="HRDC"/>
    <property type="match status" value="1"/>
</dbReference>
<dbReference type="EC" id="5.6.2.4" evidence="16"/>
<evidence type="ECO:0000256" key="3">
    <source>
        <dbReference type="ARBA" id="ARBA00005446"/>
    </source>
</evidence>
<keyword evidence="14" id="KW-0413">Isomerase</keyword>
<dbReference type="NCBIfam" id="TIGR01389">
    <property type="entry name" value="recQ"/>
    <property type="match status" value="1"/>
</dbReference>
<evidence type="ECO:0000256" key="5">
    <source>
        <dbReference type="ARBA" id="ARBA00022741"/>
    </source>
</evidence>
<dbReference type="GO" id="GO:0006281">
    <property type="term" value="P:DNA repair"/>
    <property type="evidence" value="ECO:0007669"/>
    <property type="project" value="UniProtKB-KW"/>
</dbReference>
<dbReference type="Gene3D" id="3.40.50.300">
    <property type="entry name" value="P-loop containing nucleotide triphosphate hydrolases"/>
    <property type="match status" value="2"/>
</dbReference>
<dbReference type="GO" id="GO:0016787">
    <property type="term" value="F:hydrolase activity"/>
    <property type="evidence" value="ECO:0007669"/>
    <property type="project" value="UniProtKB-KW"/>
</dbReference>
<dbReference type="PANTHER" id="PTHR13710:SF105">
    <property type="entry name" value="ATP-DEPENDENT DNA HELICASE Q1"/>
    <property type="match status" value="1"/>
</dbReference>
<name>A0A1N6SVV3_9SPIO</name>
<protein>
    <recommendedName>
        <fullName evidence="16">DNA helicase RecQ</fullName>
        <ecNumber evidence="16">5.6.2.4</ecNumber>
    </recommendedName>
</protein>
<evidence type="ECO:0000259" key="18">
    <source>
        <dbReference type="PROSITE" id="PS50967"/>
    </source>
</evidence>
<evidence type="ECO:0000256" key="15">
    <source>
        <dbReference type="ARBA" id="ARBA00034617"/>
    </source>
</evidence>
<dbReference type="InterPro" id="IPR001650">
    <property type="entry name" value="Helicase_C-like"/>
</dbReference>
<reference evidence="21 22" key="1">
    <citation type="submission" date="2017-01" db="EMBL/GenBank/DDBJ databases">
        <authorList>
            <person name="Mah S.A."/>
            <person name="Swanson W.J."/>
            <person name="Moy G.W."/>
            <person name="Vacquier V.D."/>
        </authorList>
    </citation>
    <scope>NUCLEOTIDE SEQUENCE [LARGE SCALE GENOMIC DNA]</scope>
    <source>
        <strain evidence="21 22">ASpG1</strain>
    </source>
</reference>
<dbReference type="GO" id="GO:0006310">
    <property type="term" value="P:DNA recombination"/>
    <property type="evidence" value="ECO:0007669"/>
    <property type="project" value="UniProtKB-UniRule"/>
</dbReference>
<dbReference type="InterPro" id="IPR032284">
    <property type="entry name" value="RecQ_Zn-bd"/>
</dbReference>
<dbReference type="InterPro" id="IPR014001">
    <property type="entry name" value="Helicase_ATP-bd"/>
</dbReference>
<keyword evidence="13" id="KW-0234">DNA repair</keyword>
<accession>A0A1N6SVV3</accession>
<dbReference type="SUPFAM" id="SSF46785">
    <property type="entry name" value="Winged helix' DNA-binding domain"/>
    <property type="match status" value="1"/>
</dbReference>
<evidence type="ECO:0000256" key="14">
    <source>
        <dbReference type="ARBA" id="ARBA00023235"/>
    </source>
</evidence>
<dbReference type="NCBIfam" id="TIGR00614">
    <property type="entry name" value="recQ_fam"/>
    <property type="match status" value="1"/>
</dbReference>
<evidence type="ECO:0000256" key="9">
    <source>
        <dbReference type="ARBA" id="ARBA00022833"/>
    </source>
</evidence>
<evidence type="ECO:0000256" key="17">
    <source>
        <dbReference type="SAM" id="MobiDB-lite"/>
    </source>
</evidence>
<dbReference type="GO" id="GO:0009432">
    <property type="term" value="P:SOS response"/>
    <property type="evidence" value="ECO:0007669"/>
    <property type="project" value="UniProtKB-UniRule"/>
</dbReference>
<feature type="region of interest" description="Disordered" evidence="17">
    <location>
        <begin position="510"/>
        <end position="547"/>
    </location>
</feature>
<dbReference type="InterPro" id="IPR006293">
    <property type="entry name" value="DNA_helicase_ATP-dep_RecQ_bac"/>
</dbReference>
<evidence type="ECO:0000256" key="13">
    <source>
        <dbReference type="ARBA" id="ARBA00023204"/>
    </source>
</evidence>
<keyword evidence="9" id="KW-0862">Zinc</keyword>
<dbReference type="SMART" id="SM00490">
    <property type="entry name" value="HELICc"/>
    <property type="match status" value="1"/>
</dbReference>
<dbReference type="GO" id="GO:0003677">
    <property type="term" value="F:DNA binding"/>
    <property type="evidence" value="ECO:0007669"/>
    <property type="project" value="UniProtKB-KW"/>
</dbReference>
<evidence type="ECO:0000313" key="22">
    <source>
        <dbReference type="Proteomes" id="UP000186400"/>
    </source>
</evidence>
<dbReference type="InterPro" id="IPR044876">
    <property type="entry name" value="HRDC_dom_sf"/>
</dbReference>
<dbReference type="Gene3D" id="1.10.10.10">
    <property type="entry name" value="Winged helix-like DNA-binding domain superfamily/Winged helix DNA-binding domain"/>
    <property type="match status" value="1"/>
</dbReference>
<feature type="domain" description="Helicase C-terminal" evidence="20">
    <location>
        <begin position="218"/>
        <end position="372"/>
    </location>
</feature>
<dbReference type="PROSITE" id="PS51194">
    <property type="entry name" value="HELICASE_CTER"/>
    <property type="match status" value="1"/>
</dbReference>
<dbReference type="GO" id="GO:0043590">
    <property type="term" value="C:bacterial nucleoid"/>
    <property type="evidence" value="ECO:0007669"/>
    <property type="project" value="TreeGrafter"/>
</dbReference>
<comment type="similarity">
    <text evidence="3">Belongs to the helicase family. RecQ subfamily.</text>
</comment>
<keyword evidence="6" id="KW-0227">DNA damage</keyword>
<evidence type="ECO:0000313" key="21">
    <source>
        <dbReference type="EMBL" id="SIQ45144.1"/>
    </source>
</evidence>
<keyword evidence="22" id="KW-1185">Reference proteome</keyword>
<dbReference type="SMART" id="SM00341">
    <property type="entry name" value="HRDC"/>
    <property type="match status" value="1"/>
</dbReference>
<evidence type="ECO:0000256" key="6">
    <source>
        <dbReference type="ARBA" id="ARBA00022763"/>
    </source>
</evidence>
<evidence type="ECO:0000256" key="1">
    <source>
        <dbReference type="ARBA" id="ARBA00001946"/>
    </source>
</evidence>
<dbReference type="PANTHER" id="PTHR13710">
    <property type="entry name" value="DNA HELICASE RECQ FAMILY MEMBER"/>
    <property type="match status" value="1"/>
</dbReference>
<dbReference type="GO" id="GO:0005737">
    <property type="term" value="C:cytoplasm"/>
    <property type="evidence" value="ECO:0007669"/>
    <property type="project" value="TreeGrafter"/>
</dbReference>
<feature type="domain" description="HRDC" evidence="18">
    <location>
        <begin position="548"/>
        <end position="628"/>
    </location>
</feature>
<evidence type="ECO:0000256" key="8">
    <source>
        <dbReference type="ARBA" id="ARBA00022806"/>
    </source>
</evidence>
<evidence type="ECO:0000256" key="12">
    <source>
        <dbReference type="ARBA" id="ARBA00023172"/>
    </source>
</evidence>
<dbReference type="InterPro" id="IPR002121">
    <property type="entry name" value="HRDC_dom"/>
</dbReference>
<dbReference type="Pfam" id="PF16124">
    <property type="entry name" value="RecQ_Zn_bind"/>
    <property type="match status" value="1"/>
</dbReference>
<dbReference type="InterPro" id="IPR011545">
    <property type="entry name" value="DEAD/DEAH_box_helicase_dom"/>
</dbReference>
<dbReference type="InterPro" id="IPR036388">
    <property type="entry name" value="WH-like_DNA-bd_sf"/>
</dbReference>
<keyword evidence="7" id="KW-0378">Hydrolase</keyword>
<dbReference type="Pfam" id="PF00270">
    <property type="entry name" value="DEAD"/>
    <property type="match status" value="1"/>
</dbReference>
<dbReference type="InterPro" id="IPR027417">
    <property type="entry name" value="P-loop_NTPase"/>
</dbReference>
<sequence length="639" mass="71439">MTRDLQKELRRKLKHAFGFSTFKANQEEIVQATLNGRDVFAALPTGGGKSLCYQLPALFREGITVVVSPLIALMKDQVDGARENGLAAAYLNSSQSSDAARTVWRDLAAGRVKLLYVSPERLAGAEFRDALKQFGVSAFAVDEAHCVSEWGHEFRPDYRTLRCLRTEFNTVPISAFTATATQTVQDDIVTQLELRDPLIVRAGFNRPELSYRVARKHSVEQQILDFLQDHPGEPGIIYRSTRKSTELTAEKLRAAGIDARPYHAGLPDTERGRVQEDFVRDSLQVVVATIAFGMGIDKSNVRWVLHGDLPRSLEGYYQETGRAGRDGEKADTLLLWGSQDMAIIRRHIAHMQVDEERRAAEQRLYEVLRYVETSLCRRTSLLSHFDESFPGNCGACDICLGEVEFSDYTVPAQKILSAAVRTGEVFGAHHLIDIVTGTTTERVLERRHQELPTFGVGSDHDRPWWLGLIRDLEAAYFVARHEGEGGRPGGFFLTGRGRRLLQGREHFSSARDFAPTSSPHPGMTIGSTRTLSGVSRKKSASNTPQPLRPHQEELFVCLKKFRKKLAAERGVPPYIVFSDKTLRVMAMNRPTDAQALLRCHGVGDRKLEAYGEQFLEIIRGFLSPRDVSSETSPENGEKS</sequence>
<dbReference type="InterPro" id="IPR010997">
    <property type="entry name" value="HRDC-like_sf"/>
</dbReference>
<keyword evidence="8 21" id="KW-0347">Helicase</keyword>
<evidence type="ECO:0000256" key="10">
    <source>
        <dbReference type="ARBA" id="ARBA00022840"/>
    </source>
</evidence>
<dbReference type="SUPFAM" id="SSF47819">
    <property type="entry name" value="HRDC-like"/>
    <property type="match status" value="1"/>
</dbReference>
<feature type="compositionally biased region" description="Polar residues" evidence="17">
    <location>
        <begin position="515"/>
        <end position="533"/>
    </location>
</feature>
<dbReference type="STRING" id="159291.SAMN05920897_10920"/>
<keyword evidence="11" id="KW-0238">DNA-binding</keyword>
<dbReference type="InterPro" id="IPR018982">
    <property type="entry name" value="RQC_domain"/>
</dbReference>
<dbReference type="PROSITE" id="PS51192">
    <property type="entry name" value="HELICASE_ATP_BIND_1"/>
    <property type="match status" value="1"/>
</dbReference>
<feature type="domain" description="Helicase ATP-binding" evidence="19">
    <location>
        <begin position="30"/>
        <end position="198"/>
    </location>
</feature>
<dbReference type="GO" id="GO:0030894">
    <property type="term" value="C:replisome"/>
    <property type="evidence" value="ECO:0007669"/>
    <property type="project" value="TreeGrafter"/>
</dbReference>
<dbReference type="Gene3D" id="1.10.150.80">
    <property type="entry name" value="HRDC domain"/>
    <property type="match status" value="1"/>
</dbReference>
<dbReference type="GO" id="GO:0046872">
    <property type="term" value="F:metal ion binding"/>
    <property type="evidence" value="ECO:0007669"/>
    <property type="project" value="UniProtKB-KW"/>
</dbReference>
<evidence type="ECO:0000259" key="20">
    <source>
        <dbReference type="PROSITE" id="PS51194"/>
    </source>
</evidence>
<dbReference type="CDD" id="cd18794">
    <property type="entry name" value="SF2_C_RecQ"/>
    <property type="match status" value="1"/>
</dbReference>
<dbReference type="SUPFAM" id="SSF52540">
    <property type="entry name" value="P-loop containing nucleoside triphosphate hydrolases"/>
    <property type="match status" value="1"/>
</dbReference>
<dbReference type="EMBL" id="FTMS01000009">
    <property type="protein sequence ID" value="SIQ45144.1"/>
    <property type="molecule type" value="Genomic_DNA"/>
</dbReference>
<evidence type="ECO:0000256" key="7">
    <source>
        <dbReference type="ARBA" id="ARBA00022801"/>
    </source>
</evidence>
<dbReference type="GO" id="GO:0005524">
    <property type="term" value="F:ATP binding"/>
    <property type="evidence" value="ECO:0007669"/>
    <property type="project" value="UniProtKB-KW"/>
</dbReference>
<evidence type="ECO:0000256" key="2">
    <source>
        <dbReference type="ARBA" id="ARBA00001947"/>
    </source>
</evidence>
<evidence type="ECO:0000256" key="16">
    <source>
        <dbReference type="NCBIfam" id="TIGR01389"/>
    </source>
</evidence>
<dbReference type="SMART" id="SM00956">
    <property type="entry name" value="RQC"/>
    <property type="match status" value="1"/>
</dbReference>
<gene>
    <name evidence="21" type="ORF">SAMN05920897_10920</name>
</gene>
<dbReference type="GO" id="GO:0043138">
    <property type="term" value="F:3'-5' DNA helicase activity"/>
    <property type="evidence" value="ECO:0007669"/>
    <property type="project" value="UniProtKB-EC"/>
</dbReference>
<evidence type="ECO:0000256" key="11">
    <source>
        <dbReference type="ARBA" id="ARBA00023125"/>
    </source>
</evidence>
<evidence type="ECO:0000256" key="4">
    <source>
        <dbReference type="ARBA" id="ARBA00022723"/>
    </source>
</evidence>
<dbReference type="FunFam" id="3.40.50.300:FF:000296">
    <property type="entry name" value="ATP-dependent DNA helicase RecQ"/>
    <property type="match status" value="1"/>
</dbReference>
<dbReference type="Pfam" id="PF09382">
    <property type="entry name" value="RQC"/>
    <property type="match status" value="1"/>
</dbReference>
<dbReference type="Pfam" id="PF00271">
    <property type="entry name" value="Helicase_C"/>
    <property type="match status" value="1"/>
</dbReference>
<dbReference type="GO" id="GO:0006260">
    <property type="term" value="P:DNA replication"/>
    <property type="evidence" value="ECO:0007669"/>
    <property type="project" value="InterPro"/>
</dbReference>
<organism evidence="21 22">
    <name type="scientific">Alkalispirochaeta americana</name>
    <dbReference type="NCBI Taxonomy" id="159291"/>
    <lineage>
        <taxon>Bacteria</taxon>
        <taxon>Pseudomonadati</taxon>
        <taxon>Spirochaetota</taxon>
        <taxon>Spirochaetia</taxon>
        <taxon>Spirochaetales</taxon>
        <taxon>Spirochaetaceae</taxon>
        <taxon>Alkalispirochaeta</taxon>
    </lineage>
</organism>
<comment type="cofactor">
    <cofactor evidence="1">
        <name>Mg(2+)</name>
        <dbReference type="ChEBI" id="CHEBI:18420"/>
    </cofactor>
</comment>
<comment type="catalytic activity">
    <reaction evidence="15">
        <text>Couples ATP hydrolysis with the unwinding of duplex DNA by translocating in the 3'-5' direction.</text>
        <dbReference type="EC" id="5.6.2.4"/>
    </reaction>
</comment>
<dbReference type="Proteomes" id="UP000186400">
    <property type="component" value="Unassembled WGS sequence"/>
</dbReference>
<dbReference type="PROSITE" id="PS50967">
    <property type="entry name" value="HRDC"/>
    <property type="match status" value="1"/>
</dbReference>
<dbReference type="GO" id="GO:0009378">
    <property type="term" value="F:four-way junction helicase activity"/>
    <property type="evidence" value="ECO:0007669"/>
    <property type="project" value="TreeGrafter"/>
</dbReference>
<keyword evidence="5" id="KW-0547">Nucleotide-binding</keyword>
<dbReference type="InterPro" id="IPR004589">
    <property type="entry name" value="DNA_helicase_ATP-dep_RecQ"/>
</dbReference>